<name>A0AAD9J8C6_9ANNE</name>
<sequence length="55" mass="5852">MTSPGYCLYGDDPRCTFQCHCAVDSECSGGICPSGCDKEPLGHNWRGPGCQIGKL</sequence>
<gene>
    <name evidence="1" type="ORF">LSH36_546g01007</name>
</gene>
<reference evidence="1" key="1">
    <citation type="journal article" date="2023" name="Mol. Biol. Evol.">
        <title>Third-Generation Sequencing Reveals the Adaptive Role of the Epigenome in Three Deep-Sea Polychaetes.</title>
        <authorList>
            <person name="Perez M."/>
            <person name="Aroh O."/>
            <person name="Sun Y."/>
            <person name="Lan Y."/>
            <person name="Juniper S.K."/>
            <person name="Young C.R."/>
            <person name="Angers B."/>
            <person name="Qian P.Y."/>
        </authorList>
    </citation>
    <scope>NUCLEOTIDE SEQUENCE</scope>
    <source>
        <strain evidence="1">P08H-3</strain>
    </source>
</reference>
<evidence type="ECO:0000313" key="2">
    <source>
        <dbReference type="Proteomes" id="UP001208570"/>
    </source>
</evidence>
<protein>
    <submittedName>
        <fullName evidence="1">Uncharacterized protein</fullName>
    </submittedName>
</protein>
<dbReference type="EMBL" id="JAODUP010000546">
    <property type="protein sequence ID" value="KAK2147590.1"/>
    <property type="molecule type" value="Genomic_DNA"/>
</dbReference>
<dbReference type="AlphaFoldDB" id="A0AAD9J8C6"/>
<organism evidence="1 2">
    <name type="scientific">Paralvinella palmiformis</name>
    <dbReference type="NCBI Taxonomy" id="53620"/>
    <lineage>
        <taxon>Eukaryota</taxon>
        <taxon>Metazoa</taxon>
        <taxon>Spiralia</taxon>
        <taxon>Lophotrochozoa</taxon>
        <taxon>Annelida</taxon>
        <taxon>Polychaeta</taxon>
        <taxon>Sedentaria</taxon>
        <taxon>Canalipalpata</taxon>
        <taxon>Terebellida</taxon>
        <taxon>Terebelliformia</taxon>
        <taxon>Alvinellidae</taxon>
        <taxon>Paralvinella</taxon>
    </lineage>
</organism>
<proteinExistence type="predicted"/>
<accession>A0AAD9J8C6</accession>
<evidence type="ECO:0000313" key="1">
    <source>
        <dbReference type="EMBL" id="KAK2147590.1"/>
    </source>
</evidence>
<comment type="caution">
    <text evidence="1">The sequence shown here is derived from an EMBL/GenBank/DDBJ whole genome shotgun (WGS) entry which is preliminary data.</text>
</comment>
<dbReference type="Proteomes" id="UP001208570">
    <property type="component" value="Unassembled WGS sequence"/>
</dbReference>
<keyword evidence="2" id="KW-1185">Reference proteome</keyword>